<dbReference type="CDD" id="cd04088">
    <property type="entry name" value="EFG_mtEFG_II"/>
    <property type="match status" value="1"/>
</dbReference>
<dbReference type="InterPro" id="IPR009000">
    <property type="entry name" value="Transl_B-barrel_sf"/>
</dbReference>
<dbReference type="Gene3D" id="3.30.230.10">
    <property type="match status" value="1"/>
</dbReference>
<dbReference type="Pfam" id="PF00679">
    <property type="entry name" value="EFG_C"/>
    <property type="match status" value="1"/>
</dbReference>
<dbReference type="CDD" id="cd01680">
    <property type="entry name" value="EFG_like_IV"/>
    <property type="match status" value="1"/>
</dbReference>
<dbReference type="SUPFAM" id="SSF54211">
    <property type="entry name" value="Ribosomal protein S5 domain 2-like"/>
    <property type="match status" value="1"/>
</dbReference>
<dbReference type="PANTHER" id="PTHR43261">
    <property type="entry name" value="TRANSLATION ELONGATION FACTOR G-RELATED"/>
    <property type="match status" value="1"/>
</dbReference>
<evidence type="ECO:0000256" key="7">
    <source>
        <dbReference type="NCBIfam" id="TIGR00484"/>
    </source>
</evidence>
<dbReference type="InterPro" id="IPR053905">
    <property type="entry name" value="EF-G-like_DII"/>
</dbReference>
<dbReference type="PRINTS" id="PR00315">
    <property type="entry name" value="ELONGATNFCT"/>
</dbReference>
<name>A0ABS0J2F4_9BACT</name>
<dbReference type="InterPro" id="IPR031157">
    <property type="entry name" value="G_TR_CS"/>
</dbReference>
<dbReference type="PROSITE" id="PS51722">
    <property type="entry name" value="G_TR_2"/>
    <property type="match status" value="1"/>
</dbReference>
<dbReference type="Gene3D" id="3.30.70.870">
    <property type="entry name" value="Elongation Factor G (Translational Gtpase), domain 3"/>
    <property type="match status" value="1"/>
</dbReference>
<dbReference type="SMART" id="SM00838">
    <property type="entry name" value="EFG_C"/>
    <property type="match status" value="1"/>
</dbReference>
<dbReference type="CDD" id="cd16262">
    <property type="entry name" value="EFG_III"/>
    <property type="match status" value="1"/>
</dbReference>
<keyword evidence="10" id="KW-1185">Reference proteome</keyword>
<dbReference type="NCBIfam" id="TIGR00484">
    <property type="entry name" value="EF-G"/>
    <property type="match status" value="1"/>
</dbReference>
<dbReference type="RefSeq" id="WP_196608358.1">
    <property type="nucleotide sequence ID" value="NZ_VRYY01000080.1"/>
</dbReference>
<organism evidence="9 10">
    <name type="scientific">Nitratidesulfovibrio oxamicus</name>
    <dbReference type="NCBI Taxonomy" id="32016"/>
    <lineage>
        <taxon>Bacteria</taxon>
        <taxon>Pseudomonadati</taxon>
        <taxon>Thermodesulfobacteriota</taxon>
        <taxon>Desulfovibrionia</taxon>
        <taxon>Desulfovibrionales</taxon>
        <taxon>Desulfovibrionaceae</taxon>
        <taxon>Nitratidesulfovibrio</taxon>
    </lineage>
</organism>
<evidence type="ECO:0000256" key="2">
    <source>
        <dbReference type="ARBA" id="ARBA00022741"/>
    </source>
</evidence>
<dbReference type="InterPro" id="IPR035647">
    <property type="entry name" value="EFG_III/V"/>
</dbReference>
<evidence type="ECO:0000256" key="6">
    <source>
        <dbReference type="ARBA" id="ARBA00024731"/>
    </source>
</evidence>
<comment type="function">
    <text evidence="6">Catalyzes the GTP-dependent ribosomal translocation step during translation elongation. During this step, the ribosome changes from the pre-translocational (PRE) to the post-translocational (POST) state as the newly formed A-site-bound peptidyl-tRNA and P-site-bound deacylated tRNA move to the P and E sites, respectively. Catalyzes the coordinated movement of the two tRNA molecules, the mRNA and conformational changes in the ribosome.</text>
</comment>
<dbReference type="Proteomes" id="UP001194469">
    <property type="component" value="Unassembled WGS sequence"/>
</dbReference>
<dbReference type="InterPro" id="IPR014721">
    <property type="entry name" value="Ribsml_uS5_D2-typ_fold_subgr"/>
</dbReference>
<evidence type="ECO:0000259" key="8">
    <source>
        <dbReference type="PROSITE" id="PS51722"/>
    </source>
</evidence>
<keyword evidence="2" id="KW-0547">Nucleotide-binding</keyword>
<evidence type="ECO:0000256" key="5">
    <source>
        <dbReference type="ARBA" id="ARBA00023134"/>
    </source>
</evidence>
<reference evidence="9 10" key="1">
    <citation type="submission" date="2019-08" db="EMBL/GenBank/DDBJ databases">
        <authorList>
            <person name="Luo N."/>
        </authorList>
    </citation>
    <scope>NUCLEOTIDE SEQUENCE [LARGE SCALE GENOMIC DNA]</scope>
    <source>
        <strain evidence="9 10">NCIMB 9442</strain>
    </source>
</reference>
<comment type="caution">
    <text evidence="9">The sequence shown here is derived from an EMBL/GenBank/DDBJ whole genome shotgun (WGS) entry which is preliminary data.</text>
</comment>
<evidence type="ECO:0000256" key="4">
    <source>
        <dbReference type="ARBA" id="ARBA00022917"/>
    </source>
</evidence>
<dbReference type="Gene3D" id="3.40.50.300">
    <property type="entry name" value="P-loop containing nucleotide triphosphate hydrolases"/>
    <property type="match status" value="1"/>
</dbReference>
<evidence type="ECO:0000313" key="9">
    <source>
        <dbReference type="EMBL" id="MBG3876166.1"/>
    </source>
</evidence>
<sequence>MSHADTGGKRPHPRQKAAPLRNIGIIAHIDAGKTTLTERILYYTDRIHRMGEVHDGTATMDFMPEEQERGITIASACTTCAWNGHTVNIIDTPGHVDFTIEVERSLRVLDGAVGVFCAVGGVEPQSETVWRQSEKFGVPKLAFVNKMDRAGADFGAVLEAMRTRLGAVVVAVMAPVGEGEDFEGLLDLVTMEYLSFDQSTQGREYTRTPVDQVASLPDAPAPALLTAAVAWRDRMLETLAEADDTFIDVYLGGGDMDPQVIRAALRRATLARRAVPVFAGSALRNTGVQPLLDGVCAYLPGPDETAAVLGYDTAQGRKVPVPFDQDAPLSALVFKVVMEGSRKYALLRLYAGAASEGDACRNVTREKDERFSKLYRLHAGRREQIETAVAGDIVAAVGLRSVRTGDTLSDPARPLLLENIAAYRPVISLALEPRNTEEGAKLDEVLERFTLEDPTLAVELDEGTGQRIVSGMGELHLEVVLERMRREYGVSPRVGNPQVVHQETILSAATGSGEFDRELGDQQHYGHVTLSMAPRPRDAGTRVRFEVDTQQWPRQWVDAVEQGITDSLQSGVVKGYPVQDVEIAVTELRRRDGASSPAGYHMAAVAAVKDALGKADPVLLEPIMFVEIGVPEAHVGSAIGLLGARGGKVENMFDHSGQKVVQALAPLRELFGFSTALRSATQGRAGLVMRFERFDRME</sequence>
<proteinExistence type="inferred from homology"/>
<dbReference type="InterPro" id="IPR035649">
    <property type="entry name" value="EFG_V"/>
</dbReference>
<dbReference type="Pfam" id="PF03764">
    <property type="entry name" value="EFG_IV"/>
    <property type="match status" value="1"/>
</dbReference>
<dbReference type="InterPro" id="IPR005517">
    <property type="entry name" value="Transl_elong_EFG/EF2_IV"/>
</dbReference>
<keyword evidence="5" id="KW-0342">GTP-binding</keyword>
<gene>
    <name evidence="9" type="primary">fusA</name>
    <name evidence="9" type="ORF">FVW20_03760</name>
</gene>
<protein>
    <recommendedName>
        <fullName evidence="7">Elongation factor G</fullName>
    </recommendedName>
</protein>
<dbReference type="CDD" id="cd03713">
    <property type="entry name" value="EFG_mtEFG_C"/>
    <property type="match status" value="1"/>
</dbReference>
<dbReference type="InterPro" id="IPR009022">
    <property type="entry name" value="EFG_III"/>
</dbReference>
<evidence type="ECO:0000256" key="1">
    <source>
        <dbReference type="ARBA" id="ARBA00005870"/>
    </source>
</evidence>
<accession>A0ABS0J2F4</accession>
<keyword evidence="4" id="KW-0648">Protein biosynthesis</keyword>
<dbReference type="CDD" id="cd01886">
    <property type="entry name" value="EF-G"/>
    <property type="match status" value="1"/>
</dbReference>
<dbReference type="GO" id="GO:0003746">
    <property type="term" value="F:translation elongation factor activity"/>
    <property type="evidence" value="ECO:0007669"/>
    <property type="project" value="UniProtKB-KW"/>
</dbReference>
<dbReference type="Gene3D" id="3.30.70.240">
    <property type="match status" value="1"/>
</dbReference>
<dbReference type="InterPro" id="IPR000795">
    <property type="entry name" value="T_Tr_GTP-bd_dom"/>
</dbReference>
<comment type="similarity">
    <text evidence="1">Belongs to the TRAFAC class translation factor GTPase superfamily. Classic translation factor GTPase family. EF-G/EF-2 subfamily.</text>
</comment>
<dbReference type="PROSITE" id="PS00301">
    <property type="entry name" value="G_TR_1"/>
    <property type="match status" value="1"/>
</dbReference>
<dbReference type="NCBIfam" id="TIGR00231">
    <property type="entry name" value="small_GTP"/>
    <property type="match status" value="1"/>
</dbReference>
<dbReference type="Pfam" id="PF14492">
    <property type="entry name" value="EFG_III"/>
    <property type="match status" value="1"/>
</dbReference>
<dbReference type="Pfam" id="PF22042">
    <property type="entry name" value="EF-G_D2"/>
    <property type="match status" value="1"/>
</dbReference>
<dbReference type="PANTHER" id="PTHR43261:SF1">
    <property type="entry name" value="RIBOSOME-RELEASING FACTOR 2, MITOCHONDRIAL"/>
    <property type="match status" value="1"/>
</dbReference>
<evidence type="ECO:0000256" key="3">
    <source>
        <dbReference type="ARBA" id="ARBA00022768"/>
    </source>
</evidence>
<dbReference type="SMART" id="SM00889">
    <property type="entry name" value="EFG_IV"/>
    <property type="match status" value="1"/>
</dbReference>
<evidence type="ECO:0000313" key="10">
    <source>
        <dbReference type="Proteomes" id="UP001194469"/>
    </source>
</evidence>
<keyword evidence="3 9" id="KW-0251">Elongation factor</keyword>
<dbReference type="SUPFAM" id="SSF54980">
    <property type="entry name" value="EF-G C-terminal domain-like"/>
    <property type="match status" value="2"/>
</dbReference>
<dbReference type="Gene3D" id="2.40.30.10">
    <property type="entry name" value="Translation factors"/>
    <property type="match status" value="1"/>
</dbReference>
<dbReference type="SUPFAM" id="SSF50447">
    <property type="entry name" value="Translation proteins"/>
    <property type="match status" value="1"/>
</dbReference>
<dbReference type="InterPro" id="IPR005225">
    <property type="entry name" value="Small_GTP-bd"/>
</dbReference>
<feature type="domain" description="Tr-type G" evidence="8">
    <location>
        <begin position="18"/>
        <end position="303"/>
    </location>
</feature>
<dbReference type="Pfam" id="PF00009">
    <property type="entry name" value="GTP_EFTU"/>
    <property type="match status" value="1"/>
</dbReference>
<dbReference type="InterPro" id="IPR000640">
    <property type="entry name" value="EFG_V-like"/>
</dbReference>
<dbReference type="InterPro" id="IPR004540">
    <property type="entry name" value="Transl_elong_EFG/EF2"/>
</dbReference>
<dbReference type="SUPFAM" id="SSF52540">
    <property type="entry name" value="P-loop containing nucleoside triphosphate hydrolases"/>
    <property type="match status" value="1"/>
</dbReference>
<dbReference type="InterPro" id="IPR020568">
    <property type="entry name" value="Ribosomal_Su5_D2-typ_SF"/>
</dbReference>
<dbReference type="InterPro" id="IPR041095">
    <property type="entry name" value="EFG_II"/>
</dbReference>
<dbReference type="InterPro" id="IPR027417">
    <property type="entry name" value="P-loop_NTPase"/>
</dbReference>
<dbReference type="EMBL" id="VRYY01000080">
    <property type="protein sequence ID" value="MBG3876166.1"/>
    <property type="molecule type" value="Genomic_DNA"/>
</dbReference>